<proteinExistence type="predicted"/>
<name>A0ACB8VG03_9TELE</name>
<accession>A0ACB8VG03</accession>
<evidence type="ECO:0000313" key="2">
    <source>
        <dbReference type="Proteomes" id="UP000831701"/>
    </source>
</evidence>
<organism evidence="1 2">
    <name type="scientific">Scortum barcoo</name>
    <name type="common">barcoo grunter</name>
    <dbReference type="NCBI Taxonomy" id="214431"/>
    <lineage>
        <taxon>Eukaryota</taxon>
        <taxon>Metazoa</taxon>
        <taxon>Chordata</taxon>
        <taxon>Craniata</taxon>
        <taxon>Vertebrata</taxon>
        <taxon>Euteleostomi</taxon>
        <taxon>Actinopterygii</taxon>
        <taxon>Neopterygii</taxon>
        <taxon>Teleostei</taxon>
        <taxon>Neoteleostei</taxon>
        <taxon>Acanthomorphata</taxon>
        <taxon>Eupercaria</taxon>
        <taxon>Centrarchiformes</taxon>
        <taxon>Terapontoidei</taxon>
        <taxon>Terapontidae</taxon>
        <taxon>Scortum</taxon>
    </lineage>
</organism>
<dbReference type="EMBL" id="CM041552">
    <property type="protein sequence ID" value="KAI3353842.1"/>
    <property type="molecule type" value="Genomic_DNA"/>
</dbReference>
<evidence type="ECO:0000313" key="1">
    <source>
        <dbReference type="EMBL" id="KAI3353842.1"/>
    </source>
</evidence>
<gene>
    <name evidence="1" type="ORF">L3Q82_005058</name>
</gene>
<dbReference type="Proteomes" id="UP000831701">
    <property type="component" value="Chromosome 22"/>
</dbReference>
<comment type="caution">
    <text evidence="1">The sequence shown here is derived from an EMBL/GenBank/DDBJ whole genome shotgun (WGS) entry which is preliminary data.</text>
</comment>
<sequence length="128" mass="14149">MTSLEFRLCCYDNPTHAEVSSCVQTCQLLAQLQAACHRVSSERRPLTARKTLLMAKTLTSSIMQVVSTEDAITLTLTSPSTACPLPPGPEKDTYVRMLFIDYSSAFNTIVPSKLVTKLRDLGLNKRPL</sequence>
<reference evidence="1" key="1">
    <citation type="submission" date="2022-04" db="EMBL/GenBank/DDBJ databases">
        <title>Jade perch genome.</title>
        <authorList>
            <person name="Chao B."/>
        </authorList>
    </citation>
    <scope>NUCLEOTIDE SEQUENCE</scope>
    <source>
        <strain evidence="1">CB-2022</strain>
    </source>
</reference>
<protein>
    <submittedName>
        <fullName evidence="1">Uncharacterized protein</fullName>
    </submittedName>
</protein>
<keyword evidence="2" id="KW-1185">Reference proteome</keyword>